<evidence type="ECO:0000256" key="2">
    <source>
        <dbReference type="SAM" id="MobiDB-lite"/>
    </source>
</evidence>
<organism evidence="3">
    <name type="scientific">Lotharella globosa</name>
    <dbReference type="NCBI Taxonomy" id="91324"/>
    <lineage>
        <taxon>Eukaryota</taxon>
        <taxon>Sar</taxon>
        <taxon>Rhizaria</taxon>
        <taxon>Cercozoa</taxon>
        <taxon>Chlorarachniophyceae</taxon>
        <taxon>Lotharella</taxon>
    </lineage>
</organism>
<feature type="compositionally biased region" description="Basic residues" evidence="2">
    <location>
        <begin position="967"/>
        <end position="984"/>
    </location>
</feature>
<feature type="coiled-coil region" evidence="1">
    <location>
        <begin position="384"/>
        <end position="460"/>
    </location>
</feature>
<feature type="coiled-coil region" evidence="1">
    <location>
        <begin position="662"/>
        <end position="696"/>
    </location>
</feature>
<evidence type="ECO:0000256" key="1">
    <source>
        <dbReference type="SAM" id="Coils"/>
    </source>
</evidence>
<feature type="coiled-coil region" evidence="1">
    <location>
        <begin position="51"/>
        <end position="106"/>
    </location>
</feature>
<dbReference type="Gene3D" id="3.80.10.10">
    <property type="entry name" value="Ribonuclease Inhibitor"/>
    <property type="match status" value="1"/>
</dbReference>
<feature type="region of interest" description="Disordered" evidence="2">
    <location>
        <begin position="723"/>
        <end position="749"/>
    </location>
</feature>
<feature type="coiled-coil region" evidence="1">
    <location>
        <begin position="223"/>
        <end position="285"/>
    </location>
</feature>
<feature type="compositionally biased region" description="Basic residues" evidence="2">
    <location>
        <begin position="553"/>
        <end position="576"/>
    </location>
</feature>
<protein>
    <submittedName>
        <fullName evidence="3">Uncharacterized protein</fullName>
    </submittedName>
</protein>
<feature type="coiled-coil region" evidence="1">
    <location>
        <begin position="135"/>
        <end position="169"/>
    </location>
</feature>
<evidence type="ECO:0000313" key="3">
    <source>
        <dbReference type="EMBL" id="CAE0663033.1"/>
    </source>
</evidence>
<feature type="compositionally biased region" description="Polar residues" evidence="2">
    <location>
        <begin position="985"/>
        <end position="994"/>
    </location>
</feature>
<accession>A0A7S3YV95</accession>
<gene>
    <name evidence="3" type="ORF">LGLO00237_LOCUS14634</name>
</gene>
<dbReference type="InterPro" id="IPR032675">
    <property type="entry name" value="LRR_dom_sf"/>
</dbReference>
<sequence>MEGSGDPPSAVQEGKDMTTAVESLVPSKAFNSVQRAMIKVQENAKQRSLQIKTLRSEKKDLLQKLKAYEQKMKTSGMDLEAFQKQIKELTETKTELERSLSSEQAAFMKLKDDSTHAINEVKLLKLQNLKMVERQTEEKNIRNELARELHKMQKEIVKVSEEKAVVEKRYDELGLKLKTEVEGFEREKQQWKEKHLHTLKRLQREEEQVQDGATIAQGMAADLMVVNKENEQLKGLLEEQETELRNIMVEYQRAQDAMTKINDENKALQTDKELLKKTNTEGEKELKKSAEQLRIMAEKVFQLLNQLQKLDNWKKEALGKQKAADHKIELLKVKSENLEEQLKNTVKTNKQLHASLKSSNARMEKYRDISRDHKSRYMACEKTRSKLSSQVKGANKLLHKLQSQTDHLTTKYRQEQHKNAAQLQSIQKLQTTLMNHELNRHNLDNRLKSVAAEMKEKDSELKQRDELVHLYREQDKHINKLKSLMAAVDKEDVPPHMLNTMEELQAVRDRIKAESAQIYGENAELNEKTAIAKIRKETTAPSIVKKAESKFGSAKKKPTIRRVTSKTQTRNRRKTGRGLSVSGKRGKKVVKRSSSSARATTVRVRTLFRSLAKEGNGPELKRMMKSLQVDETTVVRWISDPKELIGGLRKVYRRVNTREKKAKAMENQFAGVSKKLEMVEKKNKSLIAKVNATEESKTKVVMRFANVLAGIANLTKNLIEKEQNEEATTTGEGKGAFLTQDPSEGGESGGIPPSVMARDLPGVANLQMANNGIEDAEAVLIANALHDNQAVTEVLVRSNRIGDKGFVALGVACLSAKSNVTMLDAQFNHVTLKGVETFATMLSEFADSSGHVLRASFEKEKGVLIPVIQVHIRGPRKLTVDLRFNKLKPELPDGASQAAIKQSEKDADAQLLKIVRILSRCGRASVAHEAMLRKEADYERRRQAGELTVEEQRLVLHGGWTGSKGKPSTKKLISKNARHKRGQSRRTAANSGISVSVKGRGGSAPGKDQMDQLEATGGSYLTHTKASSAMFNIKDRERTLKAKKPRSQKVAKGLTRLRGSPLTRRLPAQARKGRR</sequence>
<proteinExistence type="predicted"/>
<feature type="region of interest" description="Disordered" evidence="2">
    <location>
        <begin position="958"/>
        <end position="1009"/>
    </location>
</feature>
<feature type="region of interest" description="Disordered" evidence="2">
    <location>
        <begin position="549"/>
        <end position="596"/>
    </location>
</feature>
<feature type="coiled-coil region" evidence="1">
    <location>
        <begin position="321"/>
        <end position="355"/>
    </location>
</feature>
<dbReference type="SUPFAM" id="SSF52047">
    <property type="entry name" value="RNI-like"/>
    <property type="match status" value="1"/>
</dbReference>
<keyword evidence="1" id="KW-0175">Coiled coil</keyword>
<dbReference type="EMBL" id="HBIV01020245">
    <property type="protein sequence ID" value="CAE0663033.1"/>
    <property type="molecule type" value="Transcribed_RNA"/>
</dbReference>
<reference evidence="3" key="1">
    <citation type="submission" date="2021-01" db="EMBL/GenBank/DDBJ databases">
        <authorList>
            <person name="Corre E."/>
            <person name="Pelletier E."/>
            <person name="Niang G."/>
            <person name="Scheremetjew M."/>
            <person name="Finn R."/>
            <person name="Kale V."/>
            <person name="Holt S."/>
            <person name="Cochrane G."/>
            <person name="Meng A."/>
            <person name="Brown T."/>
            <person name="Cohen L."/>
        </authorList>
    </citation>
    <scope>NUCLEOTIDE SEQUENCE</scope>
    <source>
        <strain evidence="3">CCCM811</strain>
    </source>
</reference>
<feature type="region of interest" description="Disordered" evidence="2">
    <location>
        <begin position="1037"/>
        <end position="1075"/>
    </location>
</feature>
<name>A0A7S3YV95_9EUKA</name>
<dbReference type="AlphaFoldDB" id="A0A7S3YV95"/>